<evidence type="ECO:0000313" key="3">
    <source>
        <dbReference type="Proteomes" id="UP000572680"/>
    </source>
</evidence>
<evidence type="ECO:0000259" key="1">
    <source>
        <dbReference type="Pfam" id="PF20720"/>
    </source>
</evidence>
<dbReference type="RefSeq" id="WP_182847655.1">
    <property type="nucleotide sequence ID" value="NZ_BAAALP010000045.1"/>
</dbReference>
<dbReference type="Pfam" id="PF20720">
    <property type="entry name" value="nSTAND3"/>
    <property type="match status" value="1"/>
</dbReference>
<gene>
    <name evidence="2" type="ORF">HNR61_007368</name>
</gene>
<accession>A0A7W3QQJ2</accession>
<dbReference type="InterPro" id="IPR049050">
    <property type="entry name" value="nSTAND3"/>
</dbReference>
<sequence>MANWEALSDIDVEVLVRDLLSAEWGVHVETFRRGPDRGVDLRVFGPSGPPLNLEPTDSIIGQVKHYPNASISRLKTAFKKEANRNNRNSVTRYLVVTTAKMTLAGKEAIASLFNPPLHPRDIFGREDLEALLARHEQVERRHFRLWISDTITLTSALNKRELGLKRHVIESISREAPLLVKTRHFHAAEQILKEEGSVIIAGPPGVGKTSTAHLLIADLIEKGWELIVASDRIDDAERLRDPHAKQVVYYDDFLGASLHTAFLDGKNEDARLLALLETASEDQNLKVVLTTREYVLAAARQSHPRLLQSRFDISRLLIDATELDAYERAEMAYRRIYHSPYRFILDQPTSVDDWLPIIGHRDFNPRLMRLYMEACARMLPAKMEAQSIRDFIIGFVEALDDPSELWRTIYDDHLTDAQRYLLQTLVTMPSSVVVEDLIVLTASWACSSTFSPTETQWRAEIRILDGDFISTYTDRKGQTASNFANASISSYVSYRLAMELETVLRILDHAVLFEQVEIIFRLIAGRLPPRETDSGSFDIEDWLEDYEREIVGHTRLWSINEEEHERLQTAIRDAVVRTLGVGHYSNHPSFGNTPKRWMKTHVYMVDRLEIVLAVVEALDLADDSDLAHRLADACKSNLDYSTNDPVRLVKVFETLQRKAPLTWVDAIGNLIESAEPLLFRHLKEGSDFIAAIRYLNLIGRPNESMLLGDKLRNAARNYSPSEQVCFWSEIDLRYFINDFDEAASMIGLDIIEDLSELRTRIEARMRAIQPPSFQNLPTPRQEPAPKHVVVGDLSLSALRKAASILVPGVSSKTKEGDAESPD</sequence>
<dbReference type="Gene3D" id="3.40.50.300">
    <property type="entry name" value="P-loop containing nucleotide triphosphate hydrolases"/>
    <property type="match status" value="1"/>
</dbReference>
<comment type="caution">
    <text evidence="2">The sequence shown here is derived from an EMBL/GenBank/DDBJ whole genome shotgun (WGS) entry which is preliminary data.</text>
</comment>
<reference evidence="2 3" key="1">
    <citation type="submission" date="2020-08" db="EMBL/GenBank/DDBJ databases">
        <title>Genomic Encyclopedia of Type Strains, Phase IV (KMG-IV): sequencing the most valuable type-strain genomes for metagenomic binning, comparative biology and taxonomic classification.</title>
        <authorList>
            <person name="Goeker M."/>
        </authorList>
    </citation>
    <scope>NUCLEOTIDE SEQUENCE [LARGE SCALE GENOMIC DNA]</scope>
    <source>
        <strain evidence="2 3">DSM 44197</strain>
    </source>
</reference>
<name>A0A7W3QQJ2_ACTNM</name>
<organism evidence="2 3">
    <name type="scientific">Actinomadura namibiensis</name>
    <dbReference type="NCBI Taxonomy" id="182080"/>
    <lineage>
        <taxon>Bacteria</taxon>
        <taxon>Bacillati</taxon>
        <taxon>Actinomycetota</taxon>
        <taxon>Actinomycetes</taxon>
        <taxon>Streptosporangiales</taxon>
        <taxon>Thermomonosporaceae</taxon>
        <taxon>Actinomadura</taxon>
    </lineage>
</organism>
<protein>
    <submittedName>
        <fullName evidence="2">DNA polymerase III delta prime subunit</fullName>
    </submittedName>
</protein>
<dbReference type="SUPFAM" id="SSF52540">
    <property type="entry name" value="P-loop containing nucleoside triphosphate hydrolases"/>
    <property type="match status" value="1"/>
</dbReference>
<keyword evidence="3" id="KW-1185">Reference proteome</keyword>
<dbReference type="Proteomes" id="UP000572680">
    <property type="component" value="Unassembled WGS sequence"/>
</dbReference>
<evidence type="ECO:0000313" key="2">
    <source>
        <dbReference type="EMBL" id="MBA8955692.1"/>
    </source>
</evidence>
<dbReference type="AlphaFoldDB" id="A0A7W3QQJ2"/>
<feature type="domain" description="Novel STAND NTPase 3" evidence="1">
    <location>
        <begin position="180"/>
        <end position="338"/>
    </location>
</feature>
<dbReference type="InterPro" id="IPR027417">
    <property type="entry name" value="P-loop_NTPase"/>
</dbReference>
<dbReference type="EMBL" id="JACJIA010000012">
    <property type="protein sequence ID" value="MBA8955692.1"/>
    <property type="molecule type" value="Genomic_DNA"/>
</dbReference>
<proteinExistence type="predicted"/>